<dbReference type="EMBL" id="MBDN02000080">
    <property type="protein sequence ID" value="RLN81409.1"/>
    <property type="molecule type" value="Genomic_DNA"/>
</dbReference>
<dbReference type="GO" id="GO:0004672">
    <property type="term" value="F:protein kinase activity"/>
    <property type="evidence" value="ECO:0007669"/>
    <property type="project" value="InterPro"/>
</dbReference>
<reference evidence="3 4" key="1">
    <citation type="journal article" date="2019" name="Mol. Plant Pathol.">
        <title>Genome sequencing of oomycete isolates from Chile supports the New Zealand origin of Phytophthora kernoviae and makes available the first Nothophytophthora sp. genome.</title>
        <authorList>
            <person name="Studholme D.J."/>
            <person name="Panda P."/>
            <person name="Sanfuentes Von Stowasser E."/>
            <person name="Gonzalez M."/>
            <person name="Hill R."/>
            <person name="Sambles C."/>
            <person name="Grant M."/>
            <person name="Williams N.M."/>
            <person name="McDougal R.L."/>
        </authorList>
    </citation>
    <scope>NUCLEOTIDE SEQUENCE [LARGE SCALE GENOMIC DNA]</scope>
    <source>
        <strain evidence="3">Chile4</strain>
    </source>
</reference>
<organism evidence="3 4">
    <name type="scientific">Phytophthora kernoviae</name>
    <dbReference type="NCBI Taxonomy" id="325452"/>
    <lineage>
        <taxon>Eukaryota</taxon>
        <taxon>Sar</taxon>
        <taxon>Stramenopiles</taxon>
        <taxon>Oomycota</taxon>
        <taxon>Peronosporomycetes</taxon>
        <taxon>Peronosporales</taxon>
        <taxon>Peronosporaceae</taxon>
        <taxon>Phytophthora</taxon>
    </lineage>
</organism>
<keyword evidence="4" id="KW-1185">Reference proteome</keyword>
<accession>A0A421GTA6</accession>
<evidence type="ECO:0000256" key="1">
    <source>
        <dbReference type="SAM" id="MobiDB-lite"/>
    </source>
</evidence>
<evidence type="ECO:0000313" key="3">
    <source>
        <dbReference type="EMBL" id="RLN81409.1"/>
    </source>
</evidence>
<proteinExistence type="predicted"/>
<dbReference type="Gene3D" id="1.10.510.10">
    <property type="entry name" value="Transferase(Phosphotransferase) domain 1"/>
    <property type="match status" value="2"/>
</dbReference>
<dbReference type="InterPro" id="IPR000719">
    <property type="entry name" value="Prot_kinase_dom"/>
</dbReference>
<name>A0A421GTA6_9STRA</name>
<feature type="compositionally biased region" description="Polar residues" evidence="1">
    <location>
        <begin position="335"/>
        <end position="350"/>
    </location>
</feature>
<comment type="caution">
    <text evidence="3">The sequence shown here is derived from an EMBL/GenBank/DDBJ whole genome shotgun (WGS) entry which is preliminary data.</text>
</comment>
<feature type="domain" description="Protein kinase" evidence="2">
    <location>
        <begin position="33"/>
        <end position="323"/>
    </location>
</feature>
<dbReference type="PANTHER" id="PTHR24347">
    <property type="entry name" value="SERINE/THREONINE-PROTEIN KINASE"/>
    <property type="match status" value="1"/>
</dbReference>
<gene>
    <name evidence="3" type="ORF">BBO99_00003725</name>
</gene>
<protein>
    <recommendedName>
        <fullName evidence="2">Protein kinase domain-containing protein</fullName>
    </recommendedName>
</protein>
<dbReference type="PROSITE" id="PS50011">
    <property type="entry name" value="PROTEIN_KINASE_DOM"/>
    <property type="match status" value="1"/>
</dbReference>
<dbReference type="InterPro" id="IPR011009">
    <property type="entry name" value="Kinase-like_dom_sf"/>
</dbReference>
<dbReference type="Proteomes" id="UP000285624">
    <property type="component" value="Unassembled WGS sequence"/>
</dbReference>
<dbReference type="GO" id="GO:0005524">
    <property type="term" value="F:ATP binding"/>
    <property type="evidence" value="ECO:0007669"/>
    <property type="project" value="InterPro"/>
</dbReference>
<evidence type="ECO:0000313" key="4">
    <source>
        <dbReference type="Proteomes" id="UP000285624"/>
    </source>
</evidence>
<dbReference type="Pfam" id="PF00069">
    <property type="entry name" value="Pkinase"/>
    <property type="match status" value="1"/>
</dbReference>
<feature type="region of interest" description="Disordered" evidence="1">
    <location>
        <begin position="271"/>
        <end position="350"/>
    </location>
</feature>
<dbReference type="SUPFAM" id="SSF56112">
    <property type="entry name" value="Protein kinase-like (PK-like)"/>
    <property type="match status" value="1"/>
</dbReference>
<evidence type="ECO:0000259" key="2">
    <source>
        <dbReference type="PROSITE" id="PS50011"/>
    </source>
</evidence>
<sequence length="350" mass="39021">MLLLPRSFPFGQSAMGVCASRRSPSLERFYELDTPVVELGKGLCSRVFRARSRATSALVAVKRLDKEQLRLNDEDPLQWEREVALLRRCAAHPNVVALHDVLETPDFVYIIMELAEGGELFQALIDEGAYSEWDARRFITDLLEALRFLHELGIAHSGIHPFDPDGRQTRDQMINNIRLGLFSMNGPRWDAVSGEAKALVSSLLRVEPEQRPTAAETLSHEWFASPRTSRESLAVSLSDTEGLARYCHMMRRKFRSSVLAAVAADTLRRSIKKSRQSADSITDDKDESAVENPSDDSGVSLSDDIGAQPRVKPSQSVLSHIFQHAPPEEDDIVTETAQPSVNTEDITIQA</sequence>
<dbReference type="AlphaFoldDB" id="A0A421GTA6"/>
<dbReference type="STRING" id="325452.A0A421GTA6"/>